<evidence type="ECO:0000256" key="1">
    <source>
        <dbReference type="ARBA" id="ARBA00006889"/>
    </source>
</evidence>
<dbReference type="PIRSF" id="PIRSF036893">
    <property type="entry name" value="Lipocalin_ApoD"/>
    <property type="match status" value="1"/>
</dbReference>
<sequence length="178" mass="19779">MSAKKLLLAALGIFAGYKLYKAGNPQIPDNVTPVTGFELNRYLGKWFEVARVDNRFEKGLIKTTAEYTLNGDGTVNVLNSGIDEISGRHKRASGTAVFVRNEHEGALKVSFFGPFYGGYNIVDLDEDYRWAIIVGSSPKYFWVLSRTAEVPEELKERAIKVASEVGVVSGNLKWVQQN</sequence>
<dbReference type="Pfam" id="PF08212">
    <property type="entry name" value="Lipocalin_2"/>
    <property type="match status" value="1"/>
</dbReference>
<dbReference type="InterPro" id="IPR002446">
    <property type="entry name" value="Lipocalin_bac"/>
</dbReference>
<dbReference type="AlphaFoldDB" id="A0A366DLT1"/>
<dbReference type="OrthoDB" id="594739at2"/>
<dbReference type="Gene3D" id="2.40.128.20">
    <property type="match status" value="1"/>
</dbReference>
<dbReference type="InterPro" id="IPR022271">
    <property type="entry name" value="Lipocalin_ApoD"/>
</dbReference>
<dbReference type="InterPro" id="IPR022272">
    <property type="entry name" value="Lipocalin_CS"/>
</dbReference>
<dbReference type="EMBL" id="QNRH01000010">
    <property type="protein sequence ID" value="RBO91047.1"/>
    <property type="molecule type" value="Genomic_DNA"/>
</dbReference>
<comment type="caution">
    <text evidence="4">The sequence shown here is derived from an EMBL/GenBank/DDBJ whole genome shotgun (WGS) entry which is preliminary data.</text>
</comment>
<keyword evidence="2" id="KW-0472">Membrane</keyword>
<evidence type="ECO:0000259" key="3">
    <source>
        <dbReference type="Pfam" id="PF08212"/>
    </source>
</evidence>
<name>A0A366DLT1_9HYPH</name>
<reference evidence="4 5" key="1">
    <citation type="submission" date="2018-06" db="EMBL/GenBank/DDBJ databases">
        <title>Genomic Encyclopedia of Type Strains, Phase IV (KMG-IV): sequencing the most valuable type-strain genomes for metagenomic binning, comparative biology and taxonomic classification.</title>
        <authorList>
            <person name="Goeker M."/>
        </authorList>
    </citation>
    <scope>NUCLEOTIDE SEQUENCE [LARGE SCALE GENOMIC DNA]</scope>
    <source>
        <strain evidence="4 5">DSM 25619</strain>
    </source>
</reference>
<protein>
    <recommendedName>
        <fullName evidence="2">Outer membrane lipoprotein Blc</fullName>
    </recommendedName>
</protein>
<accession>A0A366DLT1</accession>
<comment type="subunit">
    <text evidence="2">Homodimer.</text>
</comment>
<comment type="function">
    <text evidence="2">Involved in the storage or transport of lipids necessary for membrane maintenance under stressful conditions. Displays a binding preference for lysophospholipids.</text>
</comment>
<dbReference type="PANTHER" id="PTHR10612">
    <property type="entry name" value="APOLIPOPROTEIN D"/>
    <property type="match status" value="1"/>
</dbReference>
<dbReference type="InterPro" id="IPR047202">
    <property type="entry name" value="Lipocalin_Blc-like_dom"/>
</dbReference>
<dbReference type="RefSeq" id="WP_113946005.1">
    <property type="nucleotide sequence ID" value="NZ_JBHEEG010000011.1"/>
</dbReference>
<dbReference type="InterPro" id="IPR000566">
    <property type="entry name" value="Lipocln_cytosolic_FA-bd_dom"/>
</dbReference>
<comment type="subcellular location">
    <subcellularLocation>
        <location evidence="2">Cell outer membrane</location>
    </subcellularLocation>
</comment>
<organism evidence="4 5">
    <name type="scientific">Pseudochrobactrum asaccharolyticum</name>
    <dbReference type="NCBI Taxonomy" id="354351"/>
    <lineage>
        <taxon>Bacteria</taxon>
        <taxon>Pseudomonadati</taxon>
        <taxon>Pseudomonadota</taxon>
        <taxon>Alphaproteobacteria</taxon>
        <taxon>Hyphomicrobiales</taxon>
        <taxon>Brucellaceae</taxon>
        <taxon>Pseudochrobactrum</taxon>
    </lineage>
</organism>
<dbReference type="GO" id="GO:0009279">
    <property type="term" value="C:cell outer membrane"/>
    <property type="evidence" value="ECO:0007669"/>
    <property type="project" value="UniProtKB-SubCell"/>
</dbReference>
<evidence type="ECO:0000256" key="2">
    <source>
        <dbReference type="PIRNR" id="PIRNR036893"/>
    </source>
</evidence>
<dbReference type="GO" id="GO:0006950">
    <property type="term" value="P:response to stress"/>
    <property type="evidence" value="ECO:0007669"/>
    <property type="project" value="UniProtKB-ARBA"/>
</dbReference>
<dbReference type="PANTHER" id="PTHR10612:SF34">
    <property type="entry name" value="APOLIPOPROTEIN D"/>
    <property type="match status" value="1"/>
</dbReference>
<keyword evidence="2" id="KW-0446">Lipid-binding</keyword>
<keyword evidence="2 4" id="KW-0449">Lipoprotein</keyword>
<dbReference type="SUPFAM" id="SSF50814">
    <property type="entry name" value="Lipocalins"/>
    <property type="match status" value="1"/>
</dbReference>
<feature type="domain" description="Lipocalin/cytosolic fatty-acid binding" evidence="3">
    <location>
        <begin position="38"/>
        <end position="177"/>
    </location>
</feature>
<keyword evidence="5" id="KW-1185">Reference proteome</keyword>
<keyword evidence="2" id="KW-0998">Cell outer membrane</keyword>
<proteinExistence type="inferred from homology"/>
<evidence type="ECO:0000313" key="5">
    <source>
        <dbReference type="Proteomes" id="UP000252893"/>
    </source>
</evidence>
<dbReference type="GO" id="GO:0008289">
    <property type="term" value="F:lipid binding"/>
    <property type="evidence" value="ECO:0007669"/>
    <property type="project" value="UniProtKB-UniRule"/>
</dbReference>
<dbReference type="Proteomes" id="UP000252893">
    <property type="component" value="Unassembled WGS sequence"/>
</dbReference>
<dbReference type="PRINTS" id="PR01171">
    <property type="entry name" value="BCTLIPOCALIN"/>
</dbReference>
<dbReference type="CDD" id="cd19438">
    <property type="entry name" value="lipocalin_Blc-like"/>
    <property type="match status" value="1"/>
</dbReference>
<dbReference type="PROSITE" id="PS00213">
    <property type="entry name" value="LIPOCALIN"/>
    <property type="match status" value="1"/>
</dbReference>
<comment type="similarity">
    <text evidence="1 2">Belongs to the calycin superfamily. Lipocalin family.</text>
</comment>
<dbReference type="InterPro" id="IPR012674">
    <property type="entry name" value="Calycin"/>
</dbReference>
<evidence type="ECO:0000313" key="4">
    <source>
        <dbReference type="EMBL" id="RBO91047.1"/>
    </source>
</evidence>
<gene>
    <name evidence="4" type="ORF">DFR47_11044</name>
</gene>